<name>A0A3A8FMQ4_9GAMM</name>
<feature type="signal peptide" evidence="2">
    <location>
        <begin position="1"/>
        <end position="20"/>
    </location>
</feature>
<evidence type="ECO:0000256" key="1">
    <source>
        <dbReference type="SAM" id="MobiDB-lite"/>
    </source>
</evidence>
<feature type="compositionally biased region" description="Basic and acidic residues" evidence="1">
    <location>
        <begin position="80"/>
        <end position="108"/>
    </location>
</feature>
<dbReference type="RefSeq" id="WP_120368324.1">
    <property type="nucleotide sequence ID" value="NZ_RAXZ01000041.1"/>
</dbReference>
<dbReference type="EMBL" id="RAXZ01000041">
    <property type="protein sequence ID" value="RKG48022.1"/>
    <property type="molecule type" value="Genomic_DNA"/>
</dbReference>
<dbReference type="AlphaFoldDB" id="A0A3A8FMQ4"/>
<feature type="compositionally biased region" description="Basic and acidic residues" evidence="1">
    <location>
        <begin position="63"/>
        <end position="72"/>
    </location>
</feature>
<feature type="region of interest" description="Disordered" evidence="1">
    <location>
        <begin position="63"/>
        <end position="118"/>
    </location>
</feature>
<keyword evidence="2" id="KW-0732">Signal</keyword>
<dbReference type="Proteomes" id="UP000281084">
    <property type="component" value="Unassembled WGS sequence"/>
</dbReference>
<accession>A0A3A8FMQ4</accession>
<evidence type="ECO:0000313" key="3">
    <source>
        <dbReference type="EMBL" id="RKG48022.1"/>
    </source>
</evidence>
<reference evidence="3 4" key="1">
    <citation type="submission" date="2018-09" db="EMBL/GenBank/DDBJ databases">
        <title>The draft genome of Acinetobacter spp. strains.</title>
        <authorList>
            <person name="Qin J."/>
            <person name="Feng Y."/>
            <person name="Zong Z."/>
        </authorList>
    </citation>
    <scope>NUCLEOTIDE SEQUENCE [LARGE SCALE GENOMIC DNA]</scope>
    <source>
        <strain evidence="3 4">WCHAc060002</strain>
    </source>
</reference>
<evidence type="ECO:0000313" key="4">
    <source>
        <dbReference type="Proteomes" id="UP000281084"/>
    </source>
</evidence>
<evidence type="ECO:0008006" key="5">
    <source>
        <dbReference type="Google" id="ProtNLM"/>
    </source>
</evidence>
<proteinExistence type="predicted"/>
<feature type="chain" id="PRO_5017229406" description="Lipoprotein" evidence="2">
    <location>
        <begin position="21"/>
        <end position="205"/>
    </location>
</feature>
<evidence type="ECO:0000256" key="2">
    <source>
        <dbReference type="SAM" id="SignalP"/>
    </source>
</evidence>
<comment type="caution">
    <text evidence="3">The sequence shown here is derived from an EMBL/GenBank/DDBJ whole genome shotgun (WGS) entry which is preliminary data.</text>
</comment>
<organism evidence="3 4">
    <name type="scientific">Acinetobacter cumulans</name>
    <dbReference type="NCBI Taxonomy" id="2136182"/>
    <lineage>
        <taxon>Bacteria</taxon>
        <taxon>Pseudomonadati</taxon>
        <taxon>Pseudomonadota</taxon>
        <taxon>Gammaproteobacteria</taxon>
        <taxon>Moraxellales</taxon>
        <taxon>Moraxellaceae</taxon>
        <taxon>Acinetobacter</taxon>
    </lineage>
</organism>
<protein>
    <recommendedName>
        <fullName evidence="5">Lipoprotein</fullName>
    </recommendedName>
</protein>
<dbReference type="PROSITE" id="PS51257">
    <property type="entry name" value="PROKAR_LIPOPROTEIN"/>
    <property type="match status" value="1"/>
</dbReference>
<gene>
    <name evidence="3" type="ORF">D7V64_15935</name>
</gene>
<sequence>MKKQTLFSGLFLLYPLLLTACGDKNVDTCDPSKFDCTPVCDNTKFDCTPKNEITSSEAVVDNDKANIAKPETDNLYQDKPANEEKKEAPAAIRPEEVKKMQSAKKQEESDASQKSFDDAKKAVKRKIDQYYTYYLSQNTDGLFDYLGYSKVKVKSQTNEIVYLTYTIELMRGGNESTIRDCDLRGEYNVNTGSVKFEAVSESCLW</sequence>